<reference evidence="9" key="1">
    <citation type="submission" date="2025-08" db="UniProtKB">
        <authorList>
            <consortium name="Ensembl"/>
        </authorList>
    </citation>
    <scope>IDENTIFICATION</scope>
</reference>
<dbReference type="AlphaFoldDB" id="A0A2K5CBD9"/>
<dbReference type="Gene3D" id="2.40.160.50">
    <property type="entry name" value="membrane protein fhac: a member of the omp85/tpsb transporter family"/>
    <property type="match status" value="1"/>
</dbReference>
<evidence type="ECO:0000256" key="2">
    <source>
        <dbReference type="ARBA" id="ARBA00010913"/>
    </source>
</evidence>
<feature type="domain" description="Bacterial surface antigen (D15)" evidence="8">
    <location>
        <begin position="172"/>
        <end position="423"/>
    </location>
</feature>
<dbReference type="OMA" id="IYLDTNH"/>
<keyword evidence="4" id="KW-0812">Transmembrane</keyword>
<dbReference type="Ensembl" id="ENSANAT00000023771.1">
    <property type="protein sequence ID" value="ENSANAP00000006007.1"/>
    <property type="gene ID" value="ENSANAG00000021081.1"/>
</dbReference>
<organism evidence="9 10">
    <name type="scientific">Aotus nancymaae</name>
    <name type="common">Ma's night monkey</name>
    <dbReference type="NCBI Taxonomy" id="37293"/>
    <lineage>
        <taxon>Eukaryota</taxon>
        <taxon>Metazoa</taxon>
        <taxon>Chordata</taxon>
        <taxon>Craniata</taxon>
        <taxon>Vertebrata</taxon>
        <taxon>Euteleostomi</taxon>
        <taxon>Mammalia</taxon>
        <taxon>Eutheria</taxon>
        <taxon>Euarchontoglires</taxon>
        <taxon>Primates</taxon>
        <taxon>Haplorrhini</taxon>
        <taxon>Platyrrhini</taxon>
        <taxon>Aotidae</taxon>
        <taxon>Aotus</taxon>
    </lineage>
</organism>
<evidence type="ECO:0000313" key="9">
    <source>
        <dbReference type="Ensembl" id="ENSANAP00000006007.1"/>
    </source>
</evidence>
<comment type="subcellular location">
    <subcellularLocation>
        <location evidence="1">Mitochondrion outer membrane</location>
        <topology evidence="1">Multi-pass membrane protein</topology>
    </subcellularLocation>
</comment>
<keyword evidence="10" id="KW-1185">Reference proteome</keyword>
<evidence type="ECO:0000256" key="6">
    <source>
        <dbReference type="ARBA" id="ARBA00023128"/>
    </source>
</evidence>
<dbReference type="GeneTree" id="ENSGT00390000011355"/>
<dbReference type="GO" id="GO:0001401">
    <property type="term" value="C:SAM complex"/>
    <property type="evidence" value="ECO:0007669"/>
    <property type="project" value="Ensembl"/>
</dbReference>
<evidence type="ECO:0000256" key="1">
    <source>
        <dbReference type="ARBA" id="ARBA00004374"/>
    </source>
</evidence>
<gene>
    <name evidence="9" type="primary">SAMM50</name>
</gene>
<dbReference type="InterPro" id="IPR000184">
    <property type="entry name" value="Bac_surfAg_D15"/>
</dbReference>
<dbReference type="Proteomes" id="UP000233020">
    <property type="component" value="Unplaced"/>
</dbReference>
<keyword evidence="3" id="KW-1134">Transmembrane beta strand</keyword>
<sequence>SGTISSLEPLPSSGPDFGGLGEEAEFVEVEPEAKQEILENKDVVVQHVHFDGLGRTKDDIIICEIGDVFKAKNLIEVSKERKEKKKEKMVLRLYPRPVEPEFLKRCLGDDALPNGLDVTFEVTELRRLTGSYNTMVGNNEGSMVWTCLKLLISLLQQLSECVWSGKTSISVLQFPIWKTSHTIKWEGVWRELGCLSRTASFAVRKESGHSLKSSLSHAMVIDSRNSSILPRRGALLKVNQELAGYTGGDVSFIKEDFELQVNKPLIFDSVFSASLWGGMLVPIGDKPSSIADRFYLGGPTSVRGFSMHSIGPQSEGDYLGGEAYWAGGLHLYTPLPFRPGQGGFGELFRTHFFLNAGNLCNLNYGPQAHIRKLAECIRWSYGAGIVLRLGNIARLELNYCIPMGVQTGDRICDGVQFGAGIRFL</sequence>
<dbReference type="GO" id="GO:0033108">
    <property type="term" value="P:mitochondrial respiratory chain complex assembly"/>
    <property type="evidence" value="ECO:0007669"/>
    <property type="project" value="TreeGrafter"/>
</dbReference>
<evidence type="ECO:0000259" key="8">
    <source>
        <dbReference type="Pfam" id="PF01103"/>
    </source>
</evidence>
<evidence type="ECO:0000256" key="7">
    <source>
        <dbReference type="ARBA" id="ARBA00023136"/>
    </source>
</evidence>
<dbReference type="GO" id="GO:0030150">
    <property type="term" value="P:protein import into mitochondrial matrix"/>
    <property type="evidence" value="ECO:0007669"/>
    <property type="project" value="Ensembl"/>
</dbReference>
<evidence type="ECO:0000256" key="3">
    <source>
        <dbReference type="ARBA" id="ARBA00022452"/>
    </source>
</evidence>
<dbReference type="STRING" id="37293.ENSANAP00000006007"/>
<dbReference type="GO" id="GO:0045040">
    <property type="term" value="P:protein insertion into mitochondrial outer membrane"/>
    <property type="evidence" value="ECO:0007669"/>
    <property type="project" value="TreeGrafter"/>
</dbReference>
<evidence type="ECO:0000256" key="5">
    <source>
        <dbReference type="ARBA" id="ARBA00022787"/>
    </source>
</evidence>
<evidence type="ECO:0000313" key="10">
    <source>
        <dbReference type="Proteomes" id="UP000233020"/>
    </source>
</evidence>
<protein>
    <submittedName>
        <fullName evidence="9">SAMM50 sorting and assembly machinery component</fullName>
    </submittedName>
</protein>
<name>A0A2K5CBD9_AOTNA</name>
<reference evidence="9" key="2">
    <citation type="submission" date="2025-09" db="UniProtKB">
        <authorList>
            <consortium name="Ensembl"/>
        </authorList>
    </citation>
    <scope>IDENTIFICATION</scope>
</reference>
<dbReference type="PANTHER" id="PTHR12815">
    <property type="entry name" value="SORTING AND ASSEMBLY MACHINERY SAMM50 PROTEIN FAMILY MEMBER"/>
    <property type="match status" value="1"/>
</dbReference>
<proteinExistence type="inferred from homology"/>
<keyword evidence="5" id="KW-1000">Mitochondrion outer membrane</keyword>
<keyword evidence="7" id="KW-0472">Membrane</keyword>
<accession>A0A2K5CBD9</accession>
<dbReference type="FunFam" id="2.40.160.50:FF:000002">
    <property type="entry name" value="sorting and assembly machinery component 50 homolog"/>
    <property type="match status" value="1"/>
</dbReference>
<dbReference type="Pfam" id="PF01103">
    <property type="entry name" value="Omp85"/>
    <property type="match status" value="1"/>
</dbReference>
<comment type="similarity">
    <text evidence="2">Belongs to the SAM50/omp85 family.</text>
</comment>
<dbReference type="InterPro" id="IPR039910">
    <property type="entry name" value="D15-like"/>
</dbReference>
<dbReference type="PANTHER" id="PTHR12815:SF18">
    <property type="entry name" value="SORTING AND ASSEMBLY MACHINERY COMPONENT 50 HOMOLOG"/>
    <property type="match status" value="1"/>
</dbReference>
<evidence type="ECO:0000256" key="4">
    <source>
        <dbReference type="ARBA" id="ARBA00022692"/>
    </source>
</evidence>
<keyword evidence="6" id="KW-0496">Mitochondrion</keyword>
<dbReference type="GO" id="GO:0042407">
    <property type="term" value="P:cristae formation"/>
    <property type="evidence" value="ECO:0007669"/>
    <property type="project" value="Ensembl"/>
</dbReference>